<dbReference type="Pfam" id="PF00250">
    <property type="entry name" value="Forkhead"/>
    <property type="match status" value="1"/>
</dbReference>
<reference evidence="7" key="1">
    <citation type="journal article" date="2023" name="Mol. Phylogenet. Evol.">
        <title>Genome-scale phylogeny and comparative genomics of the fungal order Sordariales.</title>
        <authorList>
            <person name="Hensen N."/>
            <person name="Bonometti L."/>
            <person name="Westerberg I."/>
            <person name="Brannstrom I.O."/>
            <person name="Guillou S."/>
            <person name="Cros-Aarteil S."/>
            <person name="Calhoun S."/>
            <person name="Haridas S."/>
            <person name="Kuo A."/>
            <person name="Mondo S."/>
            <person name="Pangilinan J."/>
            <person name="Riley R."/>
            <person name="LaButti K."/>
            <person name="Andreopoulos B."/>
            <person name="Lipzen A."/>
            <person name="Chen C."/>
            <person name="Yan M."/>
            <person name="Daum C."/>
            <person name="Ng V."/>
            <person name="Clum A."/>
            <person name="Steindorff A."/>
            <person name="Ohm R.A."/>
            <person name="Martin F."/>
            <person name="Silar P."/>
            <person name="Natvig D.O."/>
            <person name="Lalanne C."/>
            <person name="Gautier V."/>
            <person name="Ament-Velasquez S.L."/>
            <person name="Kruys A."/>
            <person name="Hutchinson M.I."/>
            <person name="Powell A.J."/>
            <person name="Barry K."/>
            <person name="Miller A.N."/>
            <person name="Grigoriev I.V."/>
            <person name="Debuchy R."/>
            <person name="Gladieux P."/>
            <person name="Hiltunen Thoren M."/>
            <person name="Johannesson H."/>
        </authorList>
    </citation>
    <scope>NUCLEOTIDE SEQUENCE</scope>
    <source>
        <strain evidence="7">PSN293</strain>
    </source>
</reference>
<comment type="subcellular location">
    <subcellularLocation>
        <location evidence="5">Nucleus</location>
    </subcellularLocation>
</comment>
<evidence type="ECO:0000256" key="2">
    <source>
        <dbReference type="ARBA" id="ARBA00023125"/>
    </source>
</evidence>
<dbReference type="PROSITE" id="PS50039">
    <property type="entry name" value="FORK_HEAD_3"/>
    <property type="match status" value="1"/>
</dbReference>
<accession>A0AAN7AYS9</accession>
<dbReference type="InterPro" id="IPR045912">
    <property type="entry name" value="FOXJ2/3-like"/>
</dbReference>
<name>A0AAN7AYS9_9PEZI</name>
<evidence type="ECO:0000313" key="8">
    <source>
        <dbReference type="Proteomes" id="UP001301769"/>
    </source>
</evidence>
<dbReference type="InterPro" id="IPR036388">
    <property type="entry name" value="WH-like_DNA-bd_sf"/>
</dbReference>
<keyword evidence="1" id="KW-0805">Transcription regulation</keyword>
<evidence type="ECO:0000259" key="6">
    <source>
        <dbReference type="PROSITE" id="PS50039"/>
    </source>
</evidence>
<dbReference type="EMBL" id="MU858417">
    <property type="protein sequence ID" value="KAK4206421.1"/>
    <property type="molecule type" value="Genomic_DNA"/>
</dbReference>
<keyword evidence="8" id="KW-1185">Reference proteome</keyword>
<keyword evidence="4 5" id="KW-0539">Nucleus</keyword>
<dbReference type="PROSITE" id="PS00658">
    <property type="entry name" value="FORK_HEAD_2"/>
    <property type="match status" value="1"/>
</dbReference>
<dbReference type="Gene3D" id="1.10.10.10">
    <property type="entry name" value="Winged helix-like DNA-binding domain superfamily/Winged helix DNA-binding domain"/>
    <property type="match status" value="1"/>
</dbReference>
<dbReference type="GO" id="GO:0005634">
    <property type="term" value="C:nucleus"/>
    <property type="evidence" value="ECO:0007669"/>
    <property type="project" value="UniProtKB-SubCell"/>
</dbReference>
<feature type="non-terminal residue" evidence="7">
    <location>
        <position position="80"/>
    </location>
</feature>
<evidence type="ECO:0000256" key="4">
    <source>
        <dbReference type="ARBA" id="ARBA00023242"/>
    </source>
</evidence>
<dbReference type="InterPro" id="IPR030456">
    <property type="entry name" value="TF_fork_head_CS_2"/>
</dbReference>
<feature type="domain" description="Fork-head" evidence="6">
    <location>
        <begin position="1"/>
        <end position="77"/>
    </location>
</feature>
<evidence type="ECO:0000256" key="1">
    <source>
        <dbReference type="ARBA" id="ARBA00023015"/>
    </source>
</evidence>
<dbReference type="SUPFAM" id="SSF46785">
    <property type="entry name" value="Winged helix' DNA-binding domain"/>
    <property type="match status" value="1"/>
</dbReference>
<comment type="caution">
    <text evidence="7">The sequence shown here is derived from an EMBL/GenBank/DDBJ whole genome shotgun (WGS) entry which is preliminary data.</text>
</comment>
<protein>
    <recommendedName>
        <fullName evidence="6">Fork-head domain-containing protein</fullName>
    </recommendedName>
</protein>
<evidence type="ECO:0000256" key="3">
    <source>
        <dbReference type="ARBA" id="ARBA00023163"/>
    </source>
</evidence>
<dbReference type="InterPro" id="IPR036390">
    <property type="entry name" value="WH_DNA-bd_sf"/>
</dbReference>
<reference evidence="7" key="2">
    <citation type="submission" date="2023-05" db="EMBL/GenBank/DDBJ databases">
        <authorList>
            <consortium name="Lawrence Berkeley National Laboratory"/>
            <person name="Steindorff A."/>
            <person name="Hensen N."/>
            <person name="Bonometti L."/>
            <person name="Westerberg I."/>
            <person name="Brannstrom I.O."/>
            <person name="Guillou S."/>
            <person name="Cros-Aarteil S."/>
            <person name="Calhoun S."/>
            <person name="Haridas S."/>
            <person name="Kuo A."/>
            <person name="Mondo S."/>
            <person name="Pangilinan J."/>
            <person name="Riley R."/>
            <person name="Labutti K."/>
            <person name="Andreopoulos B."/>
            <person name="Lipzen A."/>
            <person name="Chen C."/>
            <person name="Yanf M."/>
            <person name="Daum C."/>
            <person name="Ng V."/>
            <person name="Clum A."/>
            <person name="Ohm R."/>
            <person name="Martin F."/>
            <person name="Silar P."/>
            <person name="Natvig D."/>
            <person name="Lalanne C."/>
            <person name="Gautier V."/>
            <person name="Ament-Velasquez S.L."/>
            <person name="Kruys A."/>
            <person name="Hutchinson M.I."/>
            <person name="Powell A.J."/>
            <person name="Barry K."/>
            <person name="Miller A.N."/>
            <person name="Grigoriev I.V."/>
            <person name="Debuchy R."/>
            <person name="Gladieux P."/>
            <person name="Thoren M.H."/>
            <person name="Johannesson H."/>
        </authorList>
    </citation>
    <scope>NUCLEOTIDE SEQUENCE</scope>
    <source>
        <strain evidence="7">PSN293</strain>
    </source>
</reference>
<evidence type="ECO:0000256" key="5">
    <source>
        <dbReference type="PROSITE-ProRule" id="PRU00089"/>
    </source>
</evidence>
<dbReference type="GO" id="GO:0000981">
    <property type="term" value="F:DNA-binding transcription factor activity, RNA polymerase II-specific"/>
    <property type="evidence" value="ECO:0007669"/>
    <property type="project" value="TreeGrafter"/>
</dbReference>
<sequence length="80" mass="9216">MTLQDIYQWFRENTSKAKSDGKGWQNSIRHNLTSKICLSTITNAPGGSENKKYTKWYLEPWAVTGGVQSTTRYRKSNNSR</sequence>
<dbReference type="PANTHER" id="PTHR46078:SF2">
    <property type="entry name" value="FORK-HEAD DOMAIN-CONTAINING PROTEIN"/>
    <property type="match status" value="1"/>
</dbReference>
<dbReference type="SMART" id="SM00339">
    <property type="entry name" value="FH"/>
    <property type="match status" value="1"/>
</dbReference>
<feature type="DNA-binding region" description="Fork-head" evidence="5">
    <location>
        <begin position="1"/>
        <end position="77"/>
    </location>
</feature>
<keyword evidence="3" id="KW-0804">Transcription</keyword>
<dbReference type="PRINTS" id="PR00053">
    <property type="entry name" value="FORKHEAD"/>
</dbReference>
<evidence type="ECO:0000313" key="7">
    <source>
        <dbReference type="EMBL" id="KAK4206421.1"/>
    </source>
</evidence>
<gene>
    <name evidence="7" type="ORF">QBC37DRAFT_270307</name>
</gene>
<dbReference type="InterPro" id="IPR001766">
    <property type="entry name" value="Fork_head_dom"/>
</dbReference>
<dbReference type="Proteomes" id="UP001301769">
    <property type="component" value="Unassembled WGS sequence"/>
</dbReference>
<organism evidence="7 8">
    <name type="scientific">Rhypophila decipiens</name>
    <dbReference type="NCBI Taxonomy" id="261697"/>
    <lineage>
        <taxon>Eukaryota</taxon>
        <taxon>Fungi</taxon>
        <taxon>Dikarya</taxon>
        <taxon>Ascomycota</taxon>
        <taxon>Pezizomycotina</taxon>
        <taxon>Sordariomycetes</taxon>
        <taxon>Sordariomycetidae</taxon>
        <taxon>Sordariales</taxon>
        <taxon>Naviculisporaceae</taxon>
        <taxon>Rhypophila</taxon>
    </lineage>
</organism>
<dbReference type="GO" id="GO:0000978">
    <property type="term" value="F:RNA polymerase II cis-regulatory region sequence-specific DNA binding"/>
    <property type="evidence" value="ECO:0007669"/>
    <property type="project" value="TreeGrafter"/>
</dbReference>
<keyword evidence="2 5" id="KW-0238">DNA-binding</keyword>
<dbReference type="PANTHER" id="PTHR46078">
    <property type="entry name" value="FORKHEAD BOX PROTEIN J2 FAMILY MEMBER"/>
    <property type="match status" value="1"/>
</dbReference>
<proteinExistence type="predicted"/>
<dbReference type="AlphaFoldDB" id="A0AAN7AYS9"/>